<gene>
    <name evidence="3" type="ORF">FA13DRAFT_1509802</name>
</gene>
<evidence type="ECO:0000313" key="4">
    <source>
        <dbReference type="Proteomes" id="UP000298030"/>
    </source>
</evidence>
<keyword evidence="4" id="KW-1185">Reference proteome</keyword>
<evidence type="ECO:0000256" key="2">
    <source>
        <dbReference type="SAM" id="Phobius"/>
    </source>
</evidence>
<evidence type="ECO:0000313" key="3">
    <source>
        <dbReference type="EMBL" id="TEB22458.1"/>
    </source>
</evidence>
<accession>A0A4Y7SLE4</accession>
<feature type="region of interest" description="Disordered" evidence="1">
    <location>
        <begin position="121"/>
        <end position="140"/>
    </location>
</feature>
<sequence>MGDVDTAVAGASDHALSTFEKDRILGRSYLEKAFENLLVPTPLVPMSLLLSLIKALTYMSDRRSPRLCWSLPGLCDVLWPLPIVALGFYPIFIPLALFTLDYLLCVSPTFQISGMSNNIHSMRGESESREDSQGSSANPPVDDLDFSGSHRALKILTVAAYPLAALWGSGVSTGIAEVILIVIKDHPFGNPQSVDLTRIVLCSSEAVCDALIAFSIGRAALHCSRARKMTGAARVPLEARTWGSSHLLSLTNMRAHWAGWQRPLAGIFALGTRKAMLDDKIGPPAVSRRWCVRSA</sequence>
<feature type="compositionally biased region" description="Basic and acidic residues" evidence="1">
    <location>
        <begin position="122"/>
        <end position="132"/>
    </location>
</feature>
<comment type="caution">
    <text evidence="3">The sequence shown here is derived from an EMBL/GenBank/DDBJ whole genome shotgun (WGS) entry which is preliminary data.</text>
</comment>
<proteinExistence type="predicted"/>
<feature type="transmembrane region" description="Helical" evidence="2">
    <location>
        <begin position="37"/>
        <end position="56"/>
    </location>
</feature>
<evidence type="ECO:0000256" key="1">
    <source>
        <dbReference type="SAM" id="MobiDB-lite"/>
    </source>
</evidence>
<protein>
    <submittedName>
        <fullName evidence="3">Uncharacterized protein</fullName>
    </submittedName>
</protein>
<keyword evidence="2" id="KW-0472">Membrane</keyword>
<keyword evidence="2" id="KW-1133">Transmembrane helix</keyword>
<feature type="transmembrane region" description="Helical" evidence="2">
    <location>
        <begin position="77"/>
        <end position="100"/>
    </location>
</feature>
<dbReference type="EMBL" id="QPFP01000091">
    <property type="protein sequence ID" value="TEB22458.1"/>
    <property type="molecule type" value="Genomic_DNA"/>
</dbReference>
<dbReference type="Proteomes" id="UP000298030">
    <property type="component" value="Unassembled WGS sequence"/>
</dbReference>
<dbReference type="AlphaFoldDB" id="A0A4Y7SLE4"/>
<name>A0A4Y7SLE4_COPMI</name>
<reference evidence="3 4" key="1">
    <citation type="journal article" date="2019" name="Nat. Ecol. Evol.">
        <title>Megaphylogeny resolves global patterns of mushroom evolution.</title>
        <authorList>
            <person name="Varga T."/>
            <person name="Krizsan K."/>
            <person name="Foldi C."/>
            <person name="Dima B."/>
            <person name="Sanchez-Garcia M."/>
            <person name="Sanchez-Ramirez S."/>
            <person name="Szollosi G.J."/>
            <person name="Szarkandi J.G."/>
            <person name="Papp V."/>
            <person name="Albert L."/>
            <person name="Andreopoulos W."/>
            <person name="Angelini C."/>
            <person name="Antonin V."/>
            <person name="Barry K.W."/>
            <person name="Bougher N.L."/>
            <person name="Buchanan P."/>
            <person name="Buyck B."/>
            <person name="Bense V."/>
            <person name="Catcheside P."/>
            <person name="Chovatia M."/>
            <person name="Cooper J."/>
            <person name="Damon W."/>
            <person name="Desjardin D."/>
            <person name="Finy P."/>
            <person name="Geml J."/>
            <person name="Haridas S."/>
            <person name="Hughes K."/>
            <person name="Justo A."/>
            <person name="Karasinski D."/>
            <person name="Kautmanova I."/>
            <person name="Kiss B."/>
            <person name="Kocsube S."/>
            <person name="Kotiranta H."/>
            <person name="LaButti K.M."/>
            <person name="Lechner B.E."/>
            <person name="Liimatainen K."/>
            <person name="Lipzen A."/>
            <person name="Lukacs Z."/>
            <person name="Mihaltcheva S."/>
            <person name="Morgado L.N."/>
            <person name="Niskanen T."/>
            <person name="Noordeloos M.E."/>
            <person name="Ohm R.A."/>
            <person name="Ortiz-Santana B."/>
            <person name="Ovrebo C."/>
            <person name="Racz N."/>
            <person name="Riley R."/>
            <person name="Savchenko A."/>
            <person name="Shiryaev A."/>
            <person name="Soop K."/>
            <person name="Spirin V."/>
            <person name="Szebenyi C."/>
            <person name="Tomsovsky M."/>
            <person name="Tulloss R.E."/>
            <person name="Uehling J."/>
            <person name="Grigoriev I.V."/>
            <person name="Vagvolgyi C."/>
            <person name="Papp T."/>
            <person name="Martin F.M."/>
            <person name="Miettinen O."/>
            <person name="Hibbett D.S."/>
            <person name="Nagy L.G."/>
        </authorList>
    </citation>
    <scope>NUCLEOTIDE SEQUENCE [LARGE SCALE GENOMIC DNA]</scope>
    <source>
        <strain evidence="3 4">FP101781</strain>
    </source>
</reference>
<organism evidence="3 4">
    <name type="scientific">Coprinellus micaceus</name>
    <name type="common">Glistening ink-cap mushroom</name>
    <name type="synonym">Coprinus micaceus</name>
    <dbReference type="NCBI Taxonomy" id="71717"/>
    <lineage>
        <taxon>Eukaryota</taxon>
        <taxon>Fungi</taxon>
        <taxon>Dikarya</taxon>
        <taxon>Basidiomycota</taxon>
        <taxon>Agaricomycotina</taxon>
        <taxon>Agaricomycetes</taxon>
        <taxon>Agaricomycetidae</taxon>
        <taxon>Agaricales</taxon>
        <taxon>Agaricineae</taxon>
        <taxon>Psathyrellaceae</taxon>
        <taxon>Coprinellus</taxon>
    </lineage>
</organism>
<keyword evidence="2" id="KW-0812">Transmembrane</keyword>